<keyword evidence="3" id="KW-1185">Reference proteome</keyword>
<accession>A0A4R6EKR7</accession>
<dbReference type="PANTHER" id="PTHR40269:SF1">
    <property type="entry name" value="OUTER MEMBRANE PROTEIN"/>
    <property type="match status" value="1"/>
</dbReference>
<evidence type="ECO:0000256" key="1">
    <source>
        <dbReference type="SAM" id="SignalP"/>
    </source>
</evidence>
<dbReference type="EMBL" id="SNVX01000004">
    <property type="protein sequence ID" value="TDN59412.1"/>
    <property type="molecule type" value="Genomic_DNA"/>
</dbReference>
<dbReference type="PANTHER" id="PTHR40269">
    <property type="entry name" value="OUTER MEMBRANE PROTEIN-RELATED"/>
    <property type="match status" value="1"/>
</dbReference>
<protein>
    <submittedName>
        <fullName evidence="2">Uncharacterized protein DUF3300</fullName>
    </submittedName>
</protein>
<dbReference type="OrthoDB" id="197257at2"/>
<sequence length="228" mass="24693">MMNNRFALCSVLALILPLAGCDQKAPHTPPPTRQYGTPVFIQNPVIGADELYSLVSPIALFPDSLLAQVLAASTAPNDVAVAYSWQREHSTLKAKDLTLQTEMRNWSPAVKSLTAFPAMLAQMANNPQWMKFLGVAYTRQPQDVMNAVQILRARAQHNGALKTSPQLRVQSTPTSVTASAGKAVPAPAQTITITPAQPGVVYVPVYPLTVYGKPRVIYYPGYVPPPSK</sequence>
<feature type="chain" id="PRO_5020537272" evidence="1">
    <location>
        <begin position="25"/>
        <end position="228"/>
    </location>
</feature>
<feature type="signal peptide" evidence="1">
    <location>
        <begin position="1"/>
        <end position="24"/>
    </location>
</feature>
<keyword evidence="1" id="KW-0732">Signal</keyword>
<evidence type="ECO:0000313" key="3">
    <source>
        <dbReference type="Proteomes" id="UP000295530"/>
    </source>
</evidence>
<reference evidence="2 3" key="1">
    <citation type="submission" date="2019-03" db="EMBL/GenBank/DDBJ databases">
        <title>Genomic analyses of the natural microbiome of Caenorhabditis elegans.</title>
        <authorList>
            <person name="Samuel B."/>
        </authorList>
    </citation>
    <scope>NUCLEOTIDE SEQUENCE [LARGE SCALE GENOMIC DNA]</scope>
    <source>
        <strain evidence="2 3">BIGb0156</strain>
    </source>
</reference>
<dbReference type="InterPro" id="IPR021728">
    <property type="entry name" value="DUF3300"/>
</dbReference>
<organism evidence="2 3">
    <name type="scientific">Scandinavium goeteborgense</name>
    <dbReference type="NCBI Taxonomy" id="1851514"/>
    <lineage>
        <taxon>Bacteria</taxon>
        <taxon>Pseudomonadati</taxon>
        <taxon>Pseudomonadota</taxon>
        <taxon>Gammaproteobacteria</taxon>
        <taxon>Enterobacterales</taxon>
        <taxon>Enterobacteriaceae</taxon>
        <taxon>Scandinavium</taxon>
    </lineage>
</organism>
<comment type="caution">
    <text evidence="2">The sequence shown here is derived from an EMBL/GenBank/DDBJ whole genome shotgun (WGS) entry which is preliminary data.</text>
</comment>
<proteinExistence type="predicted"/>
<dbReference type="AlphaFoldDB" id="A0A4R6EKR7"/>
<name>A0A4R6EKR7_SCAGO</name>
<gene>
    <name evidence="2" type="ORF">EC847_10413</name>
</gene>
<dbReference type="Proteomes" id="UP000295530">
    <property type="component" value="Unassembled WGS sequence"/>
</dbReference>
<dbReference type="RefSeq" id="WP_133460863.1">
    <property type="nucleotide sequence ID" value="NZ_SNVX01000004.1"/>
</dbReference>
<dbReference type="Pfam" id="PF11737">
    <property type="entry name" value="DUF3300"/>
    <property type="match status" value="1"/>
</dbReference>
<evidence type="ECO:0000313" key="2">
    <source>
        <dbReference type="EMBL" id="TDN59412.1"/>
    </source>
</evidence>